<dbReference type="PANTHER" id="PTHR31499">
    <property type="entry name" value="MYB FAMILY TRANSCRIPTION FACTOR PHL11"/>
    <property type="match status" value="1"/>
</dbReference>
<evidence type="ECO:0000313" key="4">
    <source>
        <dbReference type="Proteomes" id="UP001497457"/>
    </source>
</evidence>
<name>A0ABC9C6A6_9POAL</name>
<evidence type="ECO:0000259" key="2">
    <source>
        <dbReference type="Pfam" id="PF14379"/>
    </source>
</evidence>
<feature type="region of interest" description="Disordered" evidence="1">
    <location>
        <begin position="1"/>
        <end position="40"/>
    </location>
</feature>
<sequence length="276" mass="30042">MAAAGRWRGTPNRGCGGRRTSTSASSTPSTSSAAPTKYRLGRQGKKSTVLELANGGGTSLALHLFSVQDLPSKVSLLTFVLSLFLSSGFATQGLSFSTPAHIPGVPTEGKNTGEMPLADALRYQIQVQRKLQEQLEVQKKLQMRIEAQGKYLKAILDKAERNISSDANAPGDNIESTRSQLMDFNLALSGFMDNATQVCEENNEQLVKAISDDNHKDSNLGFQLYQVGSQVAKEVKWTPKTEDSLRLDLNIKGGYDLSSRGMQACELDLKINQQML</sequence>
<dbReference type="AlphaFoldDB" id="A0ABC9C6A6"/>
<dbReference type="PANTHER" id="PTHR31499:SF71">
    <property type="entry name" value="HTH MYB-TYPE DOMAIN-CONTAINING PROTEIN"/>
    <property type="match status" value="1"/>
</dbReference>
<dbReference type="InterPro" id="IPR046955">
    <property type="entry name" value="PHR1-like"/>
</dbReference>
<accession>A0ABC9C6A6</accession>
<dbReference type="Pfam" id="PF14379">
    <property type="entry name" value="Myb_CC_LHEQLE"/>
    <property type="match status" value="1"/>
</dbReference>
<evidence type="ECO:0000313" key="3">
    <source>
        <dbReference type="EMBL" id="CAL5015087.1"/>
    </source>
</evidence>
<keyword evidence="4" id="KW-1185">Reference proteome</keyword>
<proteinExistence type="predicted"/>
<organism evidence="3 4">
    <name type="scientific">Urochloa decumbens</name>
    <dbReference type="NCBI Taxonomy" id="240449"/>
    <lineage>
        <taxon>Eukaryota</taxon>
        <taxon>Viridiplantae</taxon>
        <taxon>Streptophyta</taxon>
        <taxon>Embryophyta</taxon>
        <taxon>Tracheophyta</taxon>
        <taxon>Spermatophyta</taxon>
        <taxon>Magnoliopsida</taxon>
        <taxon>Liliopsida</taxon>
        <taxon>Poales</taxon>
        <taxon>Poaceae</taxon>
        <taxon>PACMAD clade</taxon>
        <taxon>Panicoideae</taxon>
        <taxon>Panicodae</taxon>
        <taxon>Paniceae</taxon>
        <taxon>Melinidinae</taxon>
        <taxon>Urochloa</taxon>
    </lineage>
</organism>
<gene>
    <name evidence="3" type="ORF">URODEC1_LOCUS72347</name>
</gene>
<feature type="compositionally biased region" description="Low complexity" evidence="1">
    <location>
        <begin position="20"/>
        <end position="36"/>
    </location>
</feature>
<protein>
    <recommendedName>
        <fullName evidence="2">MYB-CC type transcription factor LHEQLE-containing domain-containing protein</fullName>
    </recommendedName>
</protein>
<reference evidence="3 4" key="2">
    <citation type="submission" date="2024-10" db="EMBL/GenBank/DDBJ databases">
        <authorList>
            <person name="Ryan C."/>
        </authorList>
    </citation>
    <scope>NUCLEOTIDE SEQUENCE [LARGE SCALE GENOMIC DNA]</scope>
</reference>
<feature type="domain" description="MYB-CC type transcription factor LHEQLE-containing" evidence="2">
    <location>
        <begin position="115"/>
        <end position="161"/>
    </location>
</feature>
<dbReference type="EMBL" id="OZ075139">
    <property type="protein sequence ID" value="CAL5015087.1"/>
    <property type="molecule type" value="Genomic_DNA"/>
</dbReference>
<evidence type="ECO:0000256" key="1">
    <source>
        <dbReference type="SAM" id="MobiDB-lite"/>
    </source>
</evidence>
<reference evidence="4" key="1">
    <citation type="submission" date="2024-06" db="EMBL/GenBank/DDBJ databases">
        <authorList>
            <person name="Ryan C."/>
        </authorList>
    </citation>
    <scope>NUCLEOTIDE SEQUENCE [LARGE SCALE GENOMIC DNA]</scope>
</reference>
<dbReference type="Proteomes" id="UP001497457">
    <property type="component" value="Chromosome 29rd"/>
</dbReference>
<dbReference type="InterPro" id="IPR025756">
    <property type="entry name" value="Myb_CC_LHEQLE"/>
</dbReference>